<accession>A0A288Q8B1</accession>
<evidence type="ECO:0000256" key="10">
    <source>
        <dbReference type="ARBA" id="ARBA00026073"/>
    </source>
</evidence>
<gene>
    <name evidence="12" type="ORF">DFP99_0237</name>
</gene>
<dbReference type="Gene3D" id="1.10.10.1600">
    <property type="entry name" value="Bacterial DNA polymerase III alpha subunit, thumb domain"/>
    <property type="match status" value="1"/>
</dbReference>
<dbReference type="GO" id="GO:0005737">
    <property type="term" value="C:cytoplasm"/>
    <property type="evidence" value="ECO:0007669"/>
    <property type="project" value="UniProtKB-SubCell"/>
</dbReference>
<dbReference type="InterPro" id="IPR040982">
    <property type="entry name" value="DNA_pol3_finger"/>
</dbReference>
<dbReference type="Pfam" id="PF07733">
    <property type="entry name" value="DNA_pol3_alpha"/>
    <property type="match status" value="1"/>
</dbReference>
<keyword evidence="8" id="KW-0239">DNA-directed DNA polymerase</keyword>
<evidence type="ECO:0000256" key="3">
    <source>
        <dbReference type="ARBA" id="ARBA00012417"/>
    </source>
</evidence>
<dbReference type="PANTHER" id="PTHR32294">
    <property type="entry name" value="DNA POLYMERASE III SUBUNIT ALPHA"/>
    <property type="match status" value="1"/>
</dbReference>
<evidence type="ECO:0000256" key="1">
    <source>
        <dbReference type="ARBA" id="ARBA00004496"/>
    </source>
</evidence>
<evidence type="ECO:0000256" key="9">
    <source>
        <dbReference type="ARBA" id="ARBA00025611"/>
    </source>
</evidence>
<evidence type="ECO:0000256" key="4">
    <source>
        <dbReference type="ARBA" id="ARBA00019114"/>
    </source>
</evidence>
<comment type="subcellular location">
    <subcellularLocation>
        <location evidence="1">Cytoplasm</location>
    </subcellularLocation>
</comment>
<dbReference type="CDD" id="cd04485">
    <property type="entry name" value="DnaE_OBF"/>
    <property type="match status" value="1"/>
</dbReference>
<dbReference type="GeneID" id="94545813"/>
<dbReference type="KEGG" id="wso:WSWS_00607"/>
<evidence type="ECO:0000256" key="6">
    <source>
        <dbReference type="ARBA" id="ARBA00022695"/>
    </source>
</evidence>
<dbReference type="CDD" id="cd07431">
    <property type="entry name" value="PHP_PolIIIA"/>
    <property type="match status" value="1"/>
</dbReference>
<dbReference type="GO" id="GO:0003676">
    <property type="term" value="F:nucleic acid binding"/>
    <property type="evidence" value="ECO:0007669"/>
    <property type="project" value="InterPro"/>
</dbReference>
<evidence type="ECO:0000313" key="13">
    <source>
        <dbReference type="Proteomes" id="UP000254912"/>
    </source>
</evidence>
<dbReference type="Gene3D" id="3.20.20.140">
    <property type="entry name" value="Metal-dependent hydrolases"/>
    <property type="match status" value="1"/>
</dbReference>
<evidence type="ECO:0000256" key="11">
    <source>
        <dbReference type="ARBA" id="ARBA00049244"/>
    </source>
</evidence>
<evidence type="ECO:0000256" key="8">
    <source>
        <dbReference type="ARBA" id="ARBA00022932"/>
    </source>
</evidence>
<dbReference type="InterPro" id="IPR029460">
    <property type="entry name" value="DNAPol_HHH"/>
</dbReference>
<dbReference type="AlphaFoldDB" id="A0A288Q8B1"/>
<evidence type="ECO:0000256" key="5">
    <source>
        <dbReference type="ARBA" id="ARBA00022679"/>
    </source>
</evidence>
<dbReference type="GO" id="GO:0008408">
    <property type="term" value="F:3'-5' exonuclease activity"/>
    <property type="evidence" value="ECO:0007669"/>
    <property type="project" value="InterPro"/>
</dbReference>
<dbReference type="InterPro" id="IPR041931">
    <property type="entry name" value="DNA_pol3_alpha_thumb_dom"/>
</dbReference>
<dbReference type="Pfam" id="PF01336">
    <property type="entry name" value="tRNA_anti-codon"/>
    <property type="match status" value="1"/>
</dbReference>
<dbReference type="GO" id="GO:0006260">
    <property type="term" value="P:DNA replication"/>
    <property type="evidence" value="ECO:0007669"/>
    <property type="project" value="UniProtKB-KW"/>
</dbReference>
<proteinExistence type="inferred from homology"/>
<organism evidence="12 13">
    <name type="scientific">Weissella soli</name>
    <dbReference type="NCBI Taxonomy" id="155866"/>
    <lineage>
        <taxon>Bacteria</taxon>
        <taxon>Bacillati</taxon>
        <taxon>Bacillota</taxon>
        <taxon>Bacilli</taxon>
        <taxon>Lactobacillales</taxon>
        <taxon>Lactobacillaceae</taxon>
        <taxon>Weissella</taxon>
    </lineage>
</organism>
<dbReference type="Proteomes" id="UP000254912">
    <property type="component" value="Unassembled WGS sequence"/>
</dbReference>
<name>A0A288Q8B1_9LACO</name>
<reference evidence="12 13" key="1">
    <citation type="submission" date="2018-07" db="EMBL/GenBank/DDBJ databases">
        <title>Genomic Encyclopedia of Type Strains, Phase III (KMG-III): the genomes of soil and plant-associated and newly described type strains.</title>
        <authorList>
            <person name="Whitman W."/>
        </authorList>
    </citation>
    <scope>NUCLEOTIDE SEQUENCE [LARGE SCALE GENOMIC DNA]</scope>
    <source>
        <strain evidence="12 13">CECT 7031</strain>
    </source>
</reference>
<comment type="function">
    <text evidence="9">DNA polymerase III is a complex, multichain enzyme responsible for most of the replicative synthesis in bacteria. This DNA polymerase also exhibits 3' to 5' exonuclease activity. The alpha chain is the DNA polymerase.</text>
</comment>
<dbReference type="InterPro" id="IPR011708">
    <property type="entry name" value="DNA_pol3_alpha_NTPase_dom"/>
</dbReference>
<evidence type="ECO:0000313" key="12">
    <source>
        <dbReference type="EMBL" id="RDL11818.1"/>
    </source>
</evidence>
<dbReference type="PANTHER" id="PTHR32294:SF0">
    <property type="entry name" value="DNA POLYMERASE III SUBUNIT ALPHA"/>
    <property type="match status" value="1"/>
</dbReference>
<dbReference type="GO" id="GO:0003887">
    <property type="term" value="F:DNA-directed DNA polymerase activity"/>
    <property type="evidence" value="ECO:0007669"/>
    <property type="project" value="UniProtKB-KW"/>
</dbReference>
<protein>
    <recommendedName>
        <fullName evidence="4">DNA polymerase III subunit alpha</fullName>
        <ecNumber evidence="3">2.7.7.7</ecNumber>
    </recommendedName>
</protein>
<comment type="catalytic activity">
    <reaction evidence="11">
        <text>DNA(n) + a 2'-deoxyribonucleoside 5'-triphosphate = DNA(n+1) + diphosphate</text>
        <dbReference type="Rhea" id="RHEA:22508"/>
        <dbReference type="Rhea" id="RHEA-COMP:17339"/>
        <dbReference type="Rhea" id="RHEA-COMP:17340"/>
        <dbReference type="ChEBI" id="CHEBI:33019"/>
        <dbReference type="ChEBI" id="CHEBI:61560"/>
        <dbReference type="ChEBI" id="CHEBI:173112"/>
        <dbReference type="EC" id="2.7.7.7"/>
    </reaction>
</comment>
<keyword evidence="7" id="KW-0235">DNA replication</keyword>
<keyword evidence="13" id="KW-1185">Reference proteome</keyword>
<keyword evidence="6" id="KW-0548">Nucleotidyltransferase</keyword>
<sequence length="1125" mass="125115">MVPLNTKSAFTLLQSPLMPNQLVKQAAEYHYEAVGLADQDVLYGLADFYTAAVQTQIKPILGLTVQVAGLETSIADSFAVTLFVENQTGYHHLIEISSLVKTNRQVLTWQDLAPFLSGLFVVLPAESELTTLSMTAEAERVQGFMQKLATMVELQQVFLGVELFTNRGQVAQLQQLSTQFGLRLVAFDQVAYGHAEDGFVQHVLQKIASGETIPNLGLAQSTPAAAYLRPIDQWVQAYEQIGLHEAVTNTDWIAAHSTFEMTKTAVTLPAYQTPQHQSAHDYLAALAQQGLKARLQGLQVDQAVYEQRLAEELQIIDQLGFNDYFLIVWDVIDFAHRNKIRTGPGRGSAAGSLVAYTLWITDVDPIAYDLLFERFLNPERAQMPDIDIDIPDNRREDILQYLHQKYGHERVAQIITFSTLAMKAAIRDVARVFGLTPAQIDTLSKSIPNARDITTLAKAYEASQTFRNALVDAPVDGQLLFKTAQRIEGLPRNHSLHAAGVVLSANPLTETIPVQLGDDGRLVTQLTKNPVEALGLLKIDFLALSNLNILDIAIREIEKETHAPFNIAKVDLNDPATMQLFQRAQTNGIFQFESSGMKNMLRQLQPDHFEDLVAANALFRPGPMQFISNFIARKHGREPIEVPDESIAELVAPTYGIIVYQEQVMRMAQQFAGFTLGEADLLRRAMSKKDLAKIEATKADFVRGAIALGHDEATAIKVFSYVEPFAQYGFNRSHAVAYSKLAVQMAYLKTHYPLAFFKAVLNDAISDSKKVREYIAEAKAAGVGLLGPNINESWQGYSIHHNQLQMGLASIKGMRRDFREAIIATRQSNGAFKDLPDFINRLENKFRKVELFEPLVWSGAFDVFTTNRQALYNSLQGFIDAAGLAGESMALFNTLAPKIRDIEDYAPSERLNLERETLGVYLSGHPIEQYVQAIDGQYHQDISTLVVGQKGAKILLYVENVKVIRTKKGEQMAFVDGMDMTGNLSITVFARQFQKYSHLLQPENILAIYGNVEQQRGRDDLTLIAEQIVEAQTLVQPGTAVATDLPPATGQWFLRIPAAAQNPQVAAQFNRLFQQLHGSNPVLLVYEADDRKVALTHENYLAAGPEVEADFKAILGQNNVVFRKN</sequence>
<comment type="caution">
    <text evidence="12">The sequence shown here is derived from an EMBL/GenBank/DDBJ whole genome shotgun (WGS) entry which is preliminary data.</text>
</comment>
<dbReference type="Pfam" id="PF14579">
    <property type="entry name" value="HHH_6"/>
    <property type="match status" value="1"/>
</dbReference>
<dbReference type="Pfam" id="PF02811">
    <property type="entry name" value="PHP"/>
    <property type="match status" value="1"/>
</dbReference>
<dbReference type="InterPro" id="IPR003141">
    <property type="entry name" value="Pol/His_phosphatase_N"/>
</dbReference>
<dbReference type="RefSeq" id="WP_070229889.1">
    <property type="nucleotide sequence ID" value="NZ_BJYO01000002.1"/>
</dbReference>
<comment type="similarity">
    <text evidence="2">Belongs to the DNA polymerase type-C family. DnaE subfamily.</text>
</comment>
<dbReference type="InterPro" id="IPR004805">
    <property type="entry name" value="DnaE2/DnaE/PolC"/>
</dbReference>
<evidence type="ECO:0000256" key="2">
    <source>
        <dbReference type="ARBA" id="ARBA00009496"/>
    </source>
</evidence>
<dbReference type="NCBIfam" id="TIGR00594">
    <property type="entry name" value="polc"/>
    <property type="match status" value="1"/>
</dbReference>
<dbReference type="InterPro" id="IPR004365">
    <property type="entry name" value="NA-bd_OB_tRNA"/>
</dbReference>
<dbReference type="Pfam" id="PF17657">
    <property type="entry name" value="DNA_pol3_finger"/>
    <property type="match status" value="1"/>
</dbReference>
<dbReference type="SMART" id="SM00481">
    <property type="entry name" value="POLIIIAc"/>
    <property type="match status" value="1"/>
</dbReference>
<dbReference type="Gene3D" id="1.10.150.870">
    <property type="match status" value="1"/>
</dbReference>
<comment type="subunit">
    <text evidence="10">DNA polymerase III contains a core (composed of alpha, epsilon and theta chains) that associates with a tau subunit. This core dimerizes to form the POLIII' complex. PolIII' associates with the gamma complex (composed of gamma, delta, delta', psi and chi chains) and with the beta chain to form the complete DNA polymerase III complex.</text>
</comment>
<evidence type="ECO:0000256" key="7">
    <source>
        <dbReference type="ARBA" id="ARBA00022705"/>
    </source>
</evidence>
<dbReference type="EC" id="2.7.7.7" evidence="3"/>
<dbReference type="InterPro" id="IPR004013">
    <property type="entry name" value="PHP_dom"/>
</dbReference>
<keyword evidence="5" id="KW-0808">Transferase</keyword>
<dbReference type="EMBL" id="QRAS01000001">
    <property type="protein sequence ID" value="RDL11818.1"/>
    <property type="molecule type" value="Genomic_DNA"/>
</dbReference>